<dbReference type="OrthoDB" id="9800276at2"/>
<gene>
    <name evidence="2" type="primary">wcaA</name>
    <name evidence="2" type="ordered locus">Minf_0516</name>
</gene>
<dbReference type="Pfam" id="PF00535">
    <property type="entry name" value="Glycos_transf_2"/>
    <property type="match status" value="1"/>
</dbReference>
<reference evidence="2 3" key="1">
    <citation type="journal article" date="2008" name="Biol. Direct">
        <title>Complete genome sequence of the extremely acidophilic methanotroph isolate V4, Methylacidiphilum infernorum, a representative of the bacterial phylum Verrucomicrobia.</title>
        <authorList>
            <person name="Hou S."/>
            <person name="Makarova K.S."/>
            <person name="Saw J.H."/>
            <person name="Senin P."/>
            <person name="Ly B.V."/>
            <person name="Zhou Z."/>
            <person name="Ren Y."/>
            <person name="Wang J."/>
            <person name="Galperin M.Y."/>
            <person name="Omelchenko M.V."/>
            <person name="Wolf Y.I."/>
            <person name="Yutin N."/>
            <person name="Koonin E.V."/>
            <person name="Stott M.B."/>
            <person name="Mountain B.W."/>
            <person name="Crowe M.A."/>
            <person name="Smirnova A.V."/>
            <person name="Dunfield P.F."/>
            <person name="Feng L."/>
            <person name="Wang L."/>
            <person name="Alam M."/>
        </authorList>
    </citation>
    <scope>NUCLEOTIDE SEQUENCE [LARGE SCALE GENOMIC DNA]</scope>
    <source>
        <strain evidence="3">Isolate V4</strain>
    </source>
</reference>
<dbReference type="InterPro" id="IPR029044">
    <property type="entry name" value="Nucleotide-diphossugar_trans"/>
</dbReference>
<evidence type="ECO:0000313" key="2">
    <source>
        <dbReference type="EMBL" id="ACD82574.1"/>
    </source>
</evidence>
<dbReference type="Gene3D" id="3.90.550.10">
    <property type="entry name" value="Spore Coat Polysaccharide Biosynthesis Protein SpsA, Chain A"/>
    <property type="match status" value="2"/>
</dbReference>
<dbReference type="PANTHER" id="PTHR43179">
    <property type="entry name" value="RHAMNOSYLTRANSFERASE WBBL"/>
    <property type="match status" value="1"/>
</dbReference>
<name>B3DZF7_METI4</name>
<dbReference type="STRING" id="481448.Minf_0516"/>
<dbReference type="CAZy" id="GT2">
    <property type="family name" value="Glycosyltransferase Family 2"/>
</dbReference>
<accession>B3DZF7</accession>
<keyword evidence="2" id="KW-0808">Transferase</keyword>
<dbReference type="InterPro" id="IPR001173">
    <property type="entry name" value="Glyco_trans_2-like"/>
</dbReference>
<evidence type="ECO:0000259" key="1">
    <source>
        <dbReference type="Pfam" id="PF00535"/>
    </source>
</evidence>
<dbReference type="HOGENOM" id="CLU_005003_2_2_0"/>
<dbReference type="Proteomes" id="UP000009149">
    <property type="component" value="Chromosome"/>
</dbReference>
<dbReference type="EMBL" id="CP000975">
    <property type="protein sequence ID" value="ACD82574.1"/>
    <property type="molecule type" value="Genomic_DNA"/>
</dbReference>
<dbReference type="PANTHER" id="PTHR43179:SF7">
    <property type="entry name" value="RHAMNOSYLTRANSFERASE WBBL"/>
    <property type="match status" value="1"/>
</dbReference>
<protein>
    <submittedName>
        <fullName evidence="2">Glycosyltransferase</fullName>
    </submittedName>
</protein>
<feature type="domain" description="Glycosyltransferase 2-like" evidence="1">
    <location>
        <begin position="418"/>
        <end position="545"/>
    </location>
</feature>
<dbReference type="eggNOG" id="COG1216">
    <property type="taxonomic scope" value="Bacteria"/>
</dbReference>
<dbReference type="KEGG" id="min:Minf_0516"/>
<organism evidence="2 3">
    <name type="scientific">Methylacidiphilum infernorum (isolate V4)</name>
    <name type="common">Methylokorus infernorum (strain V4)</name>
    <dbReference type="NCBI Taxonomy" id="481448"/>
    <lineage>
        <taxon>Bacteria</taxon>
        <taxon>Pseudomonadati</taxon>
        <taxon>Verrucomicrobiota</taxon>
        <taxon>Methylacidiphilae</taxon>
        <taxon>Methylacidiphilales</taxon>
        <taxon>Methylacidiphilaceae</taxon>
        <taxon>Methylacidiphilum (ex Ratnadevi et al. 2023)</taxon>
    </lineage>
</organism>
<dbReference type="AlphaFoldDB" id="B3DZF7"/>
<proteinExistence type="predicted"/>
<dbReference type="GO" id="GO:0016740">
    <property type="term" value="F:transferase activity"/>
    <property type="evidence" value="ECO:0007669"/>
    <property type="project" value="UniProtKB-KW"/>
</dbReference>
<dbReference type="SUPFAM" id="SSF53448">
    <property type="entry name" value="Nucleotide-diphospho-sugar transferases"/>
    <property type="match status" value="2"/>
</dbReference>
<sequence>MNRQEKISIFVILRKIEKELRRFKKRIFSLAVESKNGVPRPEDTFLFSDAQEKVKLHIDSPPIHSPEFPFITGLVSLKGWVIARQGIKKFRCSIDDRPIENFLFGFSRPDVAAAHPDYKDAAKSGFCIKIDTRLFEKGEHSLRFFIETEDKEISLERKILISGLDSQLWLENNKLLDQDRGRLLEMERTWKKKPLISLLYVWDRHSPGNKEELFSQSFLSLKDQVYSRWELLLICSRDKPEEGFLQALAKESFCKIKPLFFAGQEQGQLPEILPRHCEGDWIGILSQGDVLDPCALHAFAQVIQEHPEDELIYSDEQGIDDNNQKKIFFKPSWSPTLLSHYPYLGKLWIARKDRFWAVFKDEDLYSLNIDQRKMVQLVSDPTHVTHIPFVLCSGKRREIRHAEEAEVSFPQDLSLTISIIMPTIIKREDVVERCFKSIFEKTTYPHFELLTIVNRYYLPDDDPKRRLLDRWPVRKIAVDFPYNWSRLNNLGKDLAHGQILLFLNDDVEVLSPSWLEAMLSHAVQEDVAAVGAKLYYPDMSIQHAGVYFTPSMIGGEHILRGYRDEENAERWLGEVDRECTAVTGACLMIKKSLFESLGGFDESLPVAFNDVDFCLRAWRKGLRNIFCARAKLIHYEGMSRAGIPEENDYKLLLKRWAGVFEKGDPYWNPNLLDYLPNWTMNPLAKGSLRGRKMM</sequence>
<dbReference type="RefSeq" id="WP_012462856.1">
    <property type="nucleotide sequence ID" value="NC_010794.1"/>
</dbReference>
<evidence type="ECO:0000313" key="3">
    <source>
        <dbReference type="Proteomes" id="UP000009149"/>
    </source>
</evidence>